<organism evidence="2 3">
    <name type="scientific">Portunus trituberculatus</name>
    <name type="common">Swimming crab</name>
    <name type="synonym">Neptunus trituberculatus</name>
    <dbReference type="NCBI Taxonomy" id="210409"/>
    <lineage>
        <taxon>Eukaryota</taxon>
        <taxon>Metazoa</taxon>
        <taxon>Ecdysozoa</taxon>
        <taxon>Arthropoda</taxon>
        <taxon>Crustacea</taxon>
        <taxon>Multicrustacea</taxon>
        <taxon>Malacostraca</taxon>
        <taxon>Eumalacostraca</taxon>
        <taxon>Eucarida</taxon>
        <taxon>Decapoda</taxon>
        <taxon>Pleocyemata</taxon>
        <taxon>Brachyura</taxon>
        <taxon>Eubrachyura</taxon>
        <taxon>Portunoidea</taxon>
        <taxon>Portunidae</taxon>
        <taxon>Portuninae</taxon>
        <taxon>Portunus</taxon>
    </lineage>
</organism>
<protein>
    <submittedName>
        <fullName evidence="2">Uncharacterized protein</fullName>
    </submittedName>
</protein>
<accession>A0A5B7CR56</accession>
<feature type="region of interest" description="Disordered" evidence="1">
    <location>
        <begin position="88"/>
        <end position="112"/>
    </location>
</feature>
<comment type="caution">
    <text evidence="2">The sequence shown here is derived from an EMBL/GenBank/DDBJ whole genome shotgun (WGS) entry which is preliminary data.</text>
</comment>
<dbReference type="EMBL" id="VSRR010000176">
    <property type="protein sequence ID" value="MPC11675.1"/>
    <property type="molecule type" value="Genomic_DNA"/>
</dbReference>
<evidence type="ECO:0000313" key="3">
    <source>
        <dbReference type="Proteomes" id="UP000324222"/>
    </source>
</evidence>
<dbReference type="Proteomes" id="UP000324222">
    <property type="component" value="Unassembled WGS sequence"/>
</dbReference>
<sequence>MNWPEGMTFESQVQVVLLVCKEDTVSPAFLIESIDLKIVETVDGVKIVASNSAPYGPAGRGTVSTGGPGVLLGPPWYTGHRNWPVSASGSLGSAASGSSSRVSREGQPLSASDLGRLLDPLLREAGAGG</sequence>
<gene>
    <name evidence="2" type="ORF">E2C01_004347</name>
</gene>
<dbReference type="AlphaFoldDB" id="A0A5B7CR56"/>
<evidence type="ECO:0000256" key="1">
    <source>
        <dbReference type="SAM" id="MobiDB-lite"/>
    </source>
</evidence>
<evidence type="ECO:0000313" key="2">
    <source>
        <dbReference type="EMBL" id="MPC11675.1"/>
    </source>
</evidence>
<proteinExistence type="predicted"/>
<name>A0A5B7CR56_PORTR</name>
<keyword evidence="3" id="KW-1185">Reference proteome</keyword>
<reference evidence="2 3" key="1">
    <citation type="submission" date="2019-05" db="EMBL/GenBank/DDBJ databases">
        <title>Another draft genome of Portunus trituberculatus and its Hox gene families provides insights of decapod evolution.</title>
        <authorList>
            <person name="Jeong J.-H."/>
            <person name="Song I."/>
            <person name="Kim S."/>
            <person name="Choi T."/>
            <person name="Kim D."/>
            <person name="Ryu S."/>
            <person name="Kim W."/>
        </authorList>
    </citation>
    <scope>NUCLEOTIDE SEQUENCE [LARGE SCALE GENOMIC DNA]</scope>
    <source>
        <tissue evidence="2">Muscle</tissue>
    </source>
</reference>
<feature type="compositionally biased region" description="Low complexity" evidence="1">
    <location>
        <begin position="88"/>
        <end position="100"/>
    </location>
</feature>